<dbReference type="Pfam" id="PF01968">
    <property type="entry name" value="Hydantoinase_A"/>
    <property type="match status" value="1"/>
</dbReference>
<dbReference type="Pfam" id="PF05378">
    <property type="entry name" value="Hydant_A_N"/>
    <property type="match status" value="1"/>
</dbReference>
<dbReference type="GO" id="GO:0005829">
    <property type="term" value="C:cytosol"/>
    <property type="evidence" value="ECO:0007669"/>
    <property type="project" value="TreeGrafter"/>
</dbReference>
<name>A0A5S4G0B7_9ACTN</name>
<dbReference type="GO" id="GO:0006749">
    <property type="term" value="P:glutathione metabolic process"/>
    <property type="evidence" value="ECO:0007669"/>
    <property type="project" value="TreeGrafter"/>
</dbReference>
<dbReference type="PANTHER" id="PTHR11365">
    <property type="entry name" value="5-OXOPROLINASE RELATED"/>
    <property type="match status" value="1"/>
</dbReference>
<dbReference type="EMBL" id="VCKX01000214">
    <property type="protein sequence ID" value="TMR25964.1"/>
    <property type="molecule type" value="Genomic_DNA"/>
</dbReference>
<dbReference type="OrthoDB" id="9768323at2"/>
<dbReference type="AlphaFoldDB" id="A0A5S4G0B7"/>
<feature type="domain" description="Hydantoinase A/oxoprolinase" evidence="1">
    <location>
        <begin position="200"/>
        <end position="491"/>
    </location>
</feature>
<dbReference type="PANTHER" id="PTHR11365:SF23">
    <property type="entry name" value="HYPOTHETICAL 5-OXOPROLINASE (EUROFUNG)-RELATED"/>
    <property type="match status" value="1"/>
</dbReference>
<evidence type="ECO:0000259" key="1">
    <source>
        <dbReference type="Pfam" id="PF01968"/>
    </source>
</evidence>
<organism evidence="3 4">
    <name type="scientific">Nonomuraea zeae</name>
    <dbReference type="NCBI Taxonomy" id="1642303"/>
    <lineage>
        <taxon>Bacteria</taxon>
        <taxon>Bacillati</taxon>
        <taxon>Actinomycetota</taxon>
        <taxon>Actinomycetes</taxon>
        <taxon>Streptosporangiales</taxon>
        <taxon>Streptosporangiaceae</taxon>
        <taxon>Nonomuraea</taxon>
    </lineage>
</organism>
<gene>
    <name evidence="3" type="ORF">ETD85_44065</name>
</gene>
<evidence type="ECO:0000259" key="2">
    <source>
        <dbReference type="Pfam" id="PF05378"/>
    </source>
</evidence>
<dbReference type="InterPro" id="IPR008040">
    <property type="entry name" value="Hydant_A_N"/>
</dbReference>
<dbReference type="RefSeq" id="WP_138695800.1">
    <property type="nucleotide sequence ID" value="NZ_JBHSAZ010000096.1"/>
</dbReference>
<proteinExistence type="predicted"/>
<accession>A0A5S4G0B7</accession>
<dbReference type="SUPFAM" id="SSF53067">
    <property type="entry name" value="Actin-like ATPase domain"/>
    <property type="match status" value="1"/>
</dbReference>
<comment type="caution">
    <text evidence="3">The sequence shown here is derived from an EMBL/GenBank/DDBJ whole genome shotgun (WGS) entry which is preliminary data.</text>
</comment>
<evidence type="ECO:0000313" key="3">
    <source>
        <dbReference type="EMBL" id="TMR25964.1"/>
    </source>
</evidence>
<dbReference type="InterPro" id="IPR045079">
    <property type="entry name" value="Oxoprolinase-like"/>
</dbReference>
<feature type="domain" description="Hydantoinase/oxoprolinase N-terminal" evidence="2">
    <location>
        <begin position="4"/>
        <end position="178"/>
    </location>
</feature>
<protein>
    <submittedName>
        <fullName evidence="3">Hydantoinase/oxoprolinase family protein</fullName>
    </submittedName>
</protein>
<dbReference type="InterPro" id="IPR043129">
    <property type="entry name" value="ATPase_NBD"/>
</dbReference>
<dbReference type="Proteomes" id="UP000306628">
    <property type="component" value="Unassembled WGS sequence"/>
</dbReference>
<keyword evidence="4" id="KW-1185">Reference proteome</keyword>
<sequence>MSYRVAMDIGGTFTDVVCYDERSGAVTASKAPTTPGDLAEGVFAALGRVVDDPADISFFVHGTTQGLNALLERKGARVLLLASQGGRDVYQIARGNRDRMFDLRYRKPAPLVPRQDVMEVGGRLDYRGEELVPLDEESVRLAARRARDEGFDAVAVCLLFSFADPAHEVRAGEILRAELGEDVLVVLSHEVAREWREYERTSSAVLEAYTGPVVRRYLSRIERGFAERGLAVPVHVMQSSGGLVNASYAMRRPLQTLLSGPVGGTMGGVAATRLLGGAGGGAGGNAICIDMGGTSFDVSLVVNGRPDVSAEARIEGYPVLMPIVNLHTIGAGGGSIAYAEAGALRVGPESAGAVPGPACYGRGGTRATVTDANVALGRVDPAWFAGGLMTLDADAAGAAIATLAEDLRIDPLLLAEGICDVANAKMAQAIRTLTVEHGVEPREFALVAFGGAGAMHAVFIARELGISEVVVPRFPGAFSAWGMLEADVRRDLTHPYFRPQDTLDGADMSGNLVTLEREALDALSGQGVPVERRRVEHAVDMRYEGQDYTLTIPLRDAAEPAEPGFAAAIAARYAEAHTSRYGHATPEAPVEFVMLRSTGFGSFARTAAAVPPAGGEEAAYVRDVIFDGAVHRTPVLRRASLDGELAGPAIVVEETATTVIPPGCLATVDDNGFLIVKVDQ</sequence>
<dbReference type="InterPro" id="IPR002821">
    <property type="entry name" value="Hydantoinase_A"/>
</dbReference>
<dbReference type="GO" id="GO:0017168">
    <property type="term" value="F:5-oxoprolinase (ATP-hydrolyzing) activity"/>
    <property type="evidence" value="ECO:0007669"/>
    <property type="project" value="TreeGrafter"/>
</dbReference>
<evidence type="ECO:0000313" key="4">
    <source>
        <dbReference type="Proteomes" id="UP000306628"/>
    </source>
</evidence>
<reference evidence="3 4" key="1">
    <citation type="submission" date="2019-05" db="EMBL/GenBank/DDBJ databases">
        <title>Draft genome sequence of Nonomuraea zeae DSM 100528.</title>
        <authorList>
            <person name="Saricaoglu S."/>
            <person name="Isik K."/>
        </authorList>
    </citation>
    <scope>NUCLEOTIDE SEQUENCE [LARGE SCALE GENOMIC DNA]</scope>
    <source>
        <strain evidence="3 4">DSM 100528</strain>
    </source>
</reference>